<accession>A0ABN3PHK1</accession>
<sequence length="252" mass="26424">MPASVALPTLAWGSPASAHHALLVHGLGSSGALMWRFGTALAEAGWYAVAVDLRGHGLAPRALDYTIAAYAADVSQTVPDSGGAWDLVVGHSLGGASATLAAAEHPEWARRLVLVDPALYLLPADRAVIERSQQDAFDSPTIEEVRAAHPHWHPQDVELKAQAAQLASPWAIEQTLQQNPDWNVTDAAARLAVPTHVIASDPAVYSLFTGPHADAVLAGNARITRSIVAGAGHSPHRDRPEATVTALCEALA</sequence>
<dbReference type="RefSeq" id="WP_344229952.1">
    <property type="nucleotide sequence ID" value="NZ_BAAARI010000015.1"/>
</dbReference>
<dbReference type="Pfam" id="PF12697">
    <property type="entry name" value="Abhydrolase_6"/>
    <property type="match status" value="1"/>
</dbReference>
<reference evidence="2 3" key="1">
    <citation type="journal article" date="2019" name="Int. J. Syst. Evol. Microbiol.">
        <title>The Global Catalogue of Microorganisms (GCM) 10K type strain sequencing project: providing services to taxonomists for standard genome sequencing and annotation.</title>
        <authorList>
            <consortium name="The Broad Institute Genomics Platform"/>
            <consortium name="The Broad Institute Genome Sequencing Center for Infectious Disease"/>
            <person name="Wu L."/>
            <person name="Ma J."/>
        </authorList>
    </citation>
    <scope>NUCLEOTIDE SEQUENCE [LARGE SCALE GENOMIC DNA]</scope>
    <source>
        <strain evidence="2 3">JCM 16365</strain>
    </source>
</reference>
<dbReference type="InterPro" id="IPR000073">
    <property type="entry name" value="AB_hydrolase_1"/>
</dbReference>
<keyword evidence="3" id="KW-1185">Reference proteome</keyword>
<dbReference type="InterPro" id="IPR050266">
    <property type="entry name" value="AB_hydrolase_sf"/>
</dbReference>
<dbReference type="Proteomes" id="UP001500274">
    <property type="component" value="Unassembled WGS sequence"/>
</dbReference>
<evidence type="ECO:0000313" key="2">
    <source>
        <dbReference type="EMBL" id="GAA2584888.1"/>
    </source>
</evidence>
<dbReference type="EMBL" id="BAAARI010000015">
    <property type="protein sequence ID" value="GAA2584888.1"/>
    <property type="molecule type" value="Genomic_DNA"/>
</dbReference>
<organism evidence="2 3">
    <name type="scientific">Microbacterium binotii</name>
    <dbReference type="NCBI Taxonomy" id="462710"/>
    <lineage>
        <taxon>Bacteria</taxon>
        <taxon>Bacillati</taxon>
        <taxon>Actinomycetota</taxon>
        <taxon>Actinomycetes</taxon>
        <taxon>Micrococcales</taxon>
        <taxon>Microbacteriaceae</taxon>
        <taxon>Microbacterium</taxon>
    </lineage>
</organism>
<dbReference type="InterPro" id="IPR029058">
    <property type="entry name" value="AB_hydrolase_fold"/>
</dbReference>
<protein>
    <submittedName>
        <fullName evidence="2">Alpha/beta fold hydrolase</fullName>
    </submittedName>
</protein>
<dbReference type="Gene3D" id="3.40.50.1820">
    <property type="entry name" value="alpha/beta hydrolase"/>
    <property type="match status" value="1"/>
</dbReference>
<dbReference type="PANTHER" id="PTHR43798">
    <property type="entry name" value="MONOACYLGLYCEROL LIPASE"/>
    <property type="match status" value="1"/>
</dbReference>
<proteinExistence type="predicted"/>
<dbReference type="PANTHER" id="PTHR43798:SF33">
    <property type="entry name" value="HYDROLASE, PUTATIVE (AFU_ORTHOLOGUE AFUA_2G14860)-RELATED"/>
    <property type="match status" value="1"/>
</dbReference>
<gene>
    <name evidence="2" type="ORF">GCM10009862_24920</name>
</gene>
<comment type="caution">
    <text evidence="2">The sequence shown here is derived from an EMBL/GenBank/DDBJ whole genome shotgun (WGS) entry which is preliminary data.</text>
</comment>
<evidence type="ECO:0000259" key="1">
    <source>
        <dbReference type="Pfam" id="PF12697"/>
    </source>
</evidence>
<dbReference type="GO" id="GO:0016787">
    <property type="term" value="F:hydrolase activity"/>
    <property type="evidence" value="ECO:0007669"/>
    <property type="project" value="UniProtKB-KW"/>
</dbReference>
<dbReference type="PRINTS" id="PR00111">
    <property type="entry name" value="ABHYDROLASE"/>
</dbReference>
<evidence type="ECO:0000313" key="3">
    <source>
        <dbReference type="Proteomes" id="UP001500274"/>
    </source>
</evidence>
<name>A0ABN3PHK1_9MICO</name>
<keyword evidence="2" id="KW-0378">Hydrolase</keyword>
<dbReference type="SUPFAM" id="SSF53474">
    <property type="entry name" value="alpha/beta-Hydrolases"/>
    <property type="match status" value="1"/>
</dbReference>
<feature type="domain" description="AB hydrolase-1" evidence="1">
    <location>
        <begin position="22"/>
        <end position="245"/>
    </location>
</feature>